<evidence type="ECO:0000256" key="9">
    <source>
        <dbReference type="SAM" id="Phobius"/>
    </source>
</evidence>
<accession>A0A840MN77</accession>
<dbReference type="SUPFAM" id="SSF55874">
    <property type="entry name" value="ATPase domain of HSP90 chaperone/DNA topoisomerase II/histidine kinase"/>
    <property type="match status" value="1"/>
</dbReference>
<keyword evidence="7" id="KW-0902">Two-component regulatory system</keyword>
<feature type="domain" description="HAMP" evidence="11">
    <location>
        <begin position="199"/>
        <end position="251"/>
    </location>
</feature>
<dbReference type="SMART" id="SM00304">
    <property type="entry name" value="HAMP"/>
    <property type="match status" value="1"/>
</dbReference>
<dbReference type="CDD" id="cd06225">
    <property type="entry name" value="HAMP"/>
    <property type="match status" value="1"/>
</dbReference>
<evidence type="ECO:0000259" key="10">
    <source>
        <dbReference type="PROSITE" id="PS50109"/>
    </source>
</evidence>
<evidence type="ECO:0000256" key="7">
    <source>
        <dbReference type="ARBA" id="ARBA00023012"/>
    </source>
</evidence>
<keyword evidence="9" id="KW-0472">Membrane</keyword>
<evidence type="ECO:0000256" key="6">
    <source>
        <dbReference type="ARBA" id="ARBA00022777"/>
    </source>
</evidence>
<dbReference type="RefSeq" id="WP_184037090.1">
    <property type="nucleotide sequence ID" value="NZ_JACHHY010000007.1"/>
</dbReference>
<dbReference type="EMBL" id="JACHHY010000007">
    <property type="protein sequence ID" value="MBB5018202.1"/>
    <property type="molecule type" value="Genomic_DNA"/>
</dbReference>
<evidence type="ECO:0000256" key="3">
    <source>
        <dbReference type="ARBA" id="ARBA00012438"/>
    </source>
</evidence>
<keyword evidence="9" id="KW-0812">Transmembrane</keyword>
<keyword evidence="6 12" id="KW-0418">Kinase</keyword>
<dbReference type="SMART" id="SM00387">
    <property type="entry name" value="HATPase_c"/>
    <property type="match status" value="1"/>
</dbReference>
<dbReference type="InterPro" id="IPR005467">
    <property type="entry name" value="His_kinase_dom"/>
</dbReference>
<dbReference type="InterPro" id="IPR003660">
    <property type="entry name" value="HAMP_dom"/>
</dbReference>
<dbReference type="PROSITE" id="PS50109">
    <property type="entry name" value="HIS_KIN"/>
    <property type="match status" value="1"/>
</dbReference>
<gene>
    <name evidence="12" type="ORF">HNQ59_001487</name>
</gene>
<keyword evidence="8" id="KW-0175">Coiled coil</keyword>
<evidence type="ECO:0000259" key="11">
    <source>
        <dbReference type="PROSITE" id="PS50885"/>
    </source>
</evidence>
<evidence type="ECO:0000256" key="5">
    <source>
        <dbReference type="ARBA" id="ARBA00022679"/>
    </source>
</evidence>
<name>A0A840MN77_9PROT</name>
<dbReference type="PRINTS" id="PR00344">
    <property type="entry name" value="BCTRLSENSOR"/>
</dbReference>
<reference evidence="12 13" key="1">
    <citation type="submission" date="2020-08" db="EMBL/GenBank/DDBJ databases">
        <title>Genomic Encyclopedia of Type Strains, Phase IV (KMG-IV): sequencing the most valuable type-strain genomes for metagenomic binning, comparative biology and taxonomic classification.</title>
        <authorList>
            <person name="Goeker M."/>
        </authorList>
    </citation>
    <scope>NUCLEOTIDE SEQUENCE [LARGE SCALE GENOMIC DNA]</scope>
    <source>
        <strain evidence="12 13">DSM 27165</strain>
    </source>
</reference>
<dbReference type="InterPro" id="IPR050736">
    <property type="entry name" value="Sensor_HK_Regulatory"/>
</dbReference>
<keyword evidence="5 12" id="KW-0808">Transferase</keyword>
<dbReference type="PANTHER" id="PTHR43711">
    <property type="entry name" value="TWO-COMPONENT HISTIDINE KINASE"/>
    <property type="match status" value="1"/>
</dbReference>
<dbReference type="AlphaFoldDB" id="A0A840MN77"/>
<comment type="catalytic activity">
    <reaction evidence="1">
        <text>ATP + protein L-histidine = ADP + protein N-phospho-L-histidine.</text>
        <dbReference type="EC" id="2.7.13.3"/>
    </reaction>
</comment>
<dbReference type="Gene3D" id="6.10.340.10">
    <property type="match status" value="1"/>
</dbReference>
<feature type="coiled-coil region" evidence="8">
    <location>
        <begin position="232"/>
        <end position="259"/>
    </location>
</feature>
<dbReference type="GO" id="GO:0016020">
    <property type="term" value="C:membrane"/>
    <property type="evidence" value="ECO:0007669"/>
    <property type="project" value="UniProtKB-SubCell"/>
</dbReference>
<dbReference type="Gene3D" id="3.30.565.10">
    <property type="entry name" value="Histidine kinase-like ATPase, C-terminal domain"/>
    <property type="match status" value="1"/>
</dbReference>
<dbReference type="PANTHER" id="PTHR43711:SF32">
    <property type="entry name" value="SENSOR-TYPE HISTIDINE KINASE PRRB"/>
    <property type="match status" value="1"/>
</dbReference>
<dbReference type="InterPro" id="IPR004358">
    <property type="entry name" value="Sig_transdc_His_kin-like_C"/>
</dbReference>
<comment type="caution">
    <text evidence="12">The sequence shown here is derived from an EMBL/GenBank/DDBJ whole genome shotgun (WGS) entry which is preliminary data.</text>
</comment>
<dbReference type="InterPro" id="IPR036890">
    <property type="entry name" value="HATPase_C_sf"/>
</dbReference>
<dbReference type="Proteomes" id="UP000575898">
    <property type="component" value="Unassembled WGS sequence"/>
</dbReference>
<keyword evidence="9" id="KW-1133">Transmembrane helix</keyword>
<evidence type="ECO:0000256" key="2">
    <source>
        <dbReference type="ARBA" id="ARBA00004370"/>
    </source>
</evidence>
<organism evidence="12 13">
    <name type="scientific">Chitinivorax tropicus</name>
    <dbReference type="NCBI Taxonomy" id="714531"/>
    <lineage>
        <taxon>Bacteria</taxon>
        <taxon>Pseudomonadati</taxon>
        <taxon>Pseudomonadota</taxon>
        <taxon>Betaproteobacteria</taxon>
        <taxon>Chitinivorax</taxon>
    </lineage>
</organism>
<protein>
    <recommendedName>
        <fullName evidence="3">histidine kinase</fullName>
        <ecNumber evidence="3">2.7.13.3</ecNumber>
    </recommendedName>
</protein>
<dbReference type="CDD" id="cd00075">
    <property type="entry name" value="HATPase"/>
    <property type="match status" value="1"/>
</dbReference>
<dbReference type="InterPro" id="IPR003594">
    <property type="entry name" value="HATPase_dom"/>
</dbReference>
<evidence type="ECO:0000313" key="12">
    <source>
        <dbReference type="EMBL" id="MBB5018202.1"/>
    </source>
</evidence>
<dbReference type="GO" id="GO:0000155">
    <property type="term" value="F:phosphorelay sensor kinase activity"/>
    <property type="evidence" value="ECO:0007669"/>
    <property type="project" value="InterPro"/>
</dbReference>
<dbReference type="SUPFAM" id="SSF158472">
    <property type="entry name" value="HAMP domain-like"/>
    <property type="match status" value="1"/>
</dbReference>
<evidence type="ECO:0000256" key="4">
    <source>
        <dbReference type="ARBA" id="ARBA00022553"/>
    </source>
</evidence>
<feature type="domain" description="Histidine kinase" evidence="10">
    <location>
        <begin position="259"/>
        <end position="475"/>
    </location>
</feature>
<proteinExistence type="predicted"/>
<dbReference type="InterPro" id="IPR003661">
    <property type="entry name" value="HisK_dim/P_dom"/>
</dbReference>
<keyword evidence="13" id="KW-1185">Reference proteome</keyword>
<dbReference type="Pfam" id="PF00512">
    <property type="entry name" value="HisKA"/>
    <property type="match status" value="1"/>
</dbReference>
<sequence length="481" mass="54102">MQVRYPKSFLMLVVIGFTLVGLPLALALITSALSIDKLSKQSQRAVLQATHFAQGARELADEVDRMERNVRQYAILGDADFLEAYHTAHRDFGKTMAGLRQLSLRPRYRHYLENVGKIEAQINNEVSAYAASIDQLVGALDRYEELGRSMSIVLKESDALIEREVESMSDMAAHSRNIVLKQLWMMMPLALLLIIVFAMMLAKPVRGIEAAIAQLGQGDLRTPIEVDGPQDLRRLGQRLDWLREQLREVEEQKTRFLQQVSHDLKTPLSALREGADLLSDGSLGTLTPTQKEVAGILRQNSIRLQRQIEELLQYGAVQSQARQVKLELVPLKQLTRKVMTGLHMQALNKELDVKLICPRAVTETDAEKLRVIVDNLLSNAIKHAPQQSVVELRLARNDDQLWVEVIDEGPGIPRHERNKIFERFYHRAGPEQGPVPSSGLGLAIVAEFVRALAGSIEICDRAQGAHFRVRLPIAYWADETT</sequence>
<dbReference type="Pfam" id="PF02518">
    <property type="entry name" value="HATPase_c"/>
    <property type="match status" value="1"/>
</dbReference>
<dbReference type="CDD" id="cd00082">
    <property type="entry name" value="HisKA"/>
    <property type="match status" value="1"/>
</dbReference>
<evidence type="ECO:0000313" key="13">
    <source>
        <dbReference type="Proteomes" id="UP000575898"/>
    </source>
</evidence>
<keyword evidence="4" id="KW-0597">Phosphoprotein</keyword>
<dbReference type="PROSITE" id="PS50885">
    <property type="entry name" value="HAMP"/>
    <property type="match status" value="1"/>
</dbReference>
<dbReference type="Pfam" id="PF00672">
    <property type="entry name" value="HAMP"/>
    <property type="match status" value="1"/>
</dbReference>
<dbReference type="Pfam" id="PF05227">
    <property type="entry name" value="CHASE3"/>
    <property type="match status" value="1"/>
</dbReference>
<evidence type="ECO:0000256" key="8">
    <source>
        <dbReference type="SAM" id="Coils"/>
    </source>
</evidence>
<evidence type="ECO:0000256" key="1">
    <source>
        <dbReference type="ARBA" id="ARBA00000085"/>
    </source>
</evidence>
<dbReference type="SMART" id="SM00388">
    <property type="entry name" value="HisKA"/>
    <property type="match status" value="1"/>
</dbReference>
<dbReference type="Gene3D" id="1.10.287.130">
    <property type="match status" value="1"/>
</dbReference>
<feature type="transmembrane region" description="Helical" evidence="9">
    <location>
        <begin position="183"/>
        <end position="202"/>
    </location>
</feature>
<comment type="subcellular location">
    <subcellularLocation>
        <location evidence="2">Membrane</location>
    </subcellularLocation>
</comment>
<dbReference type="InterPro" id="IPR007891">
    <property type="entry name" value="CHASE3"/>
</dbReference>
<dbReference type="EC" id="2.7.13.3" evidence="3"/>
<dbReference type="InterPro" id="IPR036097">
    <property type="entry name" value="HisK_dim/P_sf"/>
</dbReference>
<dbReference type="SUPFAM" id="SSF47384">
    <property type="entry name" value="Homodimeric domain of signal transducing histidine kinase"/>
    <property type="match status" value="1"/>
</dbReference>